<evidence type="ECO:0000313" key="2">
    <source>
        <dbReference type="EMBL" id="BBO66612.1"/>
    </source>
</evidence>
<dbReference type="GO" id="GO:0004803">
    <property type="term" value="F:transposase activity"/>
    <property type="evidence" value="ECO:0007669"/>
    <property type="project" value="InterPro"/>
</dbReference>
<dbReference type="SUPFAM" id="SSF143422">
    <property type="entry name" value="Transposase IS200-like"/>
    <property type="match status" value="1"/>
</dbReference>
<dbReference type="SMART" id="SM01321">
    <property type="entry name" value="Y1_Tnp"/>
    <property type="match status" value="1"/>
</dbReference>
<keyword evidence="3" id="KW-1185">Reference proteome</keyword>
<evidence type="ECO:0000259" key="1">
    <source>
        <dbReference type="SMART" id="SM01321"/>
    </source>
</evidence>
<evidence type="ECO:0000313" key="3">
    <source>
        <dbReference type="Proteomes" id="UP000427906"/>
    </source>
</evidence>
<reference evidence="2 3" key="1">
    <citation type="submission" date="2019-11" db="EMBL/GenBank/DDBJ databases">
        <title>Comparative genomics of hydrocarbon-degrading Desulfosarcina strains.</title>
        <authorList>
            <person name="Watanabe M."/>
            <person name="Kojima H."/>
            <person name="Fukui M."/>
        </authorList>
    </citation>
    <scope>NUCLEOTIDE SEQUENCE [LARGE SCALE GENOMIC DNA]</scope>
    <source>
        <strain evidence="2 3">PL12</strain>
    </source>
</reference>
<dbReference type="Pfam" id="PF01797">
    <property type="entry name" value="Y1_Tnp"/>
    <property type="match status" value="1"/>
</dbReference>
<gene>
    <name evidence="2" type="ORF">DSCA_05420</name>
</gene>
<dbReference type="EMBL" id="AP021874">
    <property type="protein sequence ID" value="BBO66612.1"/>
    <property type="molecule type" value="Genomic_DNA"/>
</dbReference>
<dbReference type="PANTHER" id="PTHR34322">
    <property type="entry name" value="TRANSPOSASE, Y1_TNP DOMAIN-CONTAINING"/>
    <property type="match status" value="1"/>
</dbReference>
<dbReference type="GO" id="GO:0006313">
    <property type="term" value="P:DNA transposition"/>
    <property type="evidence" value="ECO:0007669"/>
    <property type="project" value="InterPro"/>
</dbReference>
<dbReference type="NCBIfam" id="NF047646">
    <property type="entry name" value="REP_Tyr_transpos"/>
    <property type="match status" value="1"/>
</dbReference>
<dbReference type="KEGG" id="dalk:DSCA_05420"/>
<sequence length="193" mass="23090">MARAKRHYIPGQIWHITHRCHKREFLLKFAKDKRRWLQWLYEAKKRYGLVILNYTVTSNHIHLLVADDTDRKTIPNSIKLIAGRTGQEYNQRKNRKGAFWEDRYHATAIENGEHLLKCIVYIDLNMVRAGVVNHPSEWPYSGYNEIQKPRRKFVLIHYDRLRQLMGFDSYQEVRINQKKWVEACLKEKGVGLS</sequence>
<protein>
    <recommendedName>
        <fullName evidence="1">Transposase IS200-like domain-containing protein</fullName>
    </recommendedName>
</protein>
<dbReference type="RefSeq" id="WP_231716361.1">
    <property type="nucleotide sequence ID" value="NZ_AP021874.1"/>
</dbReference>
<dbReference type="PANTHER" id="PTHR34322:SF2">
    <property type="entry name" value="TRANSPOSASE IS200-LIKE DOMAIN-CONTAINING PROTEIN"/>
    <property type="match status" value="1"/>
</dbReference>
<dbReference type="InterPro" id="IPR036515">
    <property type="entry name" value="Transposase_17_sf"/>
</dbReference>
<dbReference type="GO" id="GO:0003677">
    <property type="term" value="F:DNA binding"/>
    <property type="evidence" value="ECO:0007669"/>
    <property type="project" value="InterPro"/>
</dbReference>
<accession>A0A5K7YB39</accession>
<name>A0A5K7YB39_9BACT</name>
<organism evidence="2 3">
    <name type="scientific">Desulfosarcina alkanivorans</name>
    <dbReference type="NCBI Taxonomy" id="571177"/>
    <lineage>
        <taxon>Bacteria</taxon>
        <taxon>Pseudomonadati</taxon>
        <taxon>Thermodesulfobacteriota</taxon>
        <taxon>Desulfobacteria</taxon>
        <taxon>Desulfobacterales</taxon>
        <taxon>Desulfosarcinaceae</taxon>
        <taxon>Desulfosarcina</taxon>
    </lineage>
</organism>
<dbReference type="Proteomes" id="UP000427906">
    <property type="component" value="Chromosome"/>
</dbReference>
<proteinExistence type="predicted"/>
<feature type="domain" description="Transposase IS200-like" evidence="1">
    <location>
        <begin position="9"/>
        <end position="125"/>
    </location>
</feature>
<dbReference type="InterPro" id="IPR002686">
    <property type="entry name" value="Transposase_17"/>
</dbReference>
<dbReference type="Gene3D" id="3.30.70.1290">
    <property type="entry name" value="Transposase IS200-like"/>
    <property type="match status" value="1"/>
</dbReference>
<dbReference type="AlphaFoldDB" id="A0A5K7YB39"/>